<dbReference type="EMBL" id="CP042425">
    <property type="protein sequence ID" value="QEL19245.1"/>
    <property type="molecule type" value="Genomic_DNA"/>
</dbReference>
<protein>
    <recommendedName>
        <fullName evidence="4">Glutaredoxin</fullName>
    </recommendedName>
</protein>
<reference evidence="2" key="2">
    <citation type="journal article" date="2020" name="Int. J. Syst. Evol. Microbiol.">
        <title>Limnoglobus roseus gen. nov., sp. nov., a novel freshwater planctomycete with a giant genome from the family Gemmataceae.</title>
        <authorList>
            <person name="Kulichevskaya I.S."/>
            <person name="Naumoff D.G."/>
            <person name="Miroshnikov K.K."/>
            <person name="Ivanova A.A."/>
            <person name="Philippov D.A."/>
            <person name="Hakobyan A."/>
            <person name="Rijpstra W.I.C."/>
            <person name="Damste J.S.S."/>
            <person name="Liesack W."/>
            <person name="Dedysh S.N."/>
        </authorList>
    </citation>
    <scope>NUCLEOTIDE SEQUENCE</scope>
    <source>
        <strain evidence="2">PX52</strain>
    </source>
</reference>
<evidence type="ECO:0000313" key="3">
    <source>
        <dbReference type="Proteomes" id="UP000324974"/>
    </source>
</evidence>
<dbReference type="Proteomes" id="UP000324974">
    <property type="component" value="Chromosome"/>
</dbReference>
<name>A0A5C1AMF8_9BACT</name>
<organism evidence="2 3">
    <name type="scientific">Limnoglobus roseus</name>
    <dbReference type="NCBI Taxonomy" id="2598579"/>
    <lineage>
        <taxon>Bacteria</taxon>
        <taxon>Pseudomonadati</taxon>
        <taxon>Planctomycetota</taxon>
        <taxon>Planctomycetia</taxon>
        <taxon>Gemmatales</taxon>
        <taxon>Gemmataceae</taxon>
        <taxon>Limnoglobus</taxon>
    </lineage>
</organism>
<dbReference type="OrthoDB" id="302470at2"/>
<evidence type="ECO:0008006" key="4">
    <source>
        <dbReference type="Google" id="ProtNLM"/>
    </source>
</evidence>
<dbReference type="RefSeq" id="WP_149113657.1">
    <property type="nucleotide sequence ID" value="NZ_CP042425.1"/>
</dbReference>
<dbReference type="AlphaFoldDB" id="A0A5C1AMF8"/>
<proteinExistence type="predicted"/>
<dbReference type="KEGG" id="lrs:PX52LOC_06307"/>
<reference evidence="3" key="1">
    <citation type="submission" date="2019-08" db="EMBL/GenBank/DDBJ databases">
        <title>Limnoglobus roseus gen. nov., sp. nov., a novel freshwater planctomycete with a giant genome from the family Gemmataceae.</title>
        <authorList>
            <person name="Kulichevskaya I.S."/>
            <person name="Naumoff D.G."/>
            <person name="Miroshnikov K."/>
            <person name="Ivanova A."/>
            <person name="Philippov D.A."/>
            <person name="Hakobyan A."/>
            <person name="Rijpstra I.C."/>
            <person name="Sinninghe Damste J.S."/>
            <person name="Liesack W."/>
            <person name="Dedysh S.N."/>
        </authorList>
    </citation>
    <scope>NUCLEOTIDE SEQUENCE [LARGE SCALE GENOMIC DNA]</scope>
    <source>
        <strain evidence="3">PX52</strain>
    </source>
</reference>
<gene>
    <name evidence="1" type="ORF">PX52LOC_06307</name>
    <name evidence="2" type="ORF">PX52LOC_07527</name>
</gene>
<evidence type="ECO:0000313" key="1">
    <source>
        <dbReference type="EMBL" id="QEL19245.1"/>
    </source>
</evidence>
<dbReference type="EMBL" id="CP042425">
    <property type="protein sequence ID" value="QEL20431.1"/>
    <property type="molecule type" value="Genomic_DNA"/>
</dbReference>
<keyword evidence="3" id="KW-1185">Reference proteome</keyword>
<evidence type="ECO:0000313" key="2">
    <source>
        <dbReference type="EMBL" id="QEL20431.1"/>
    </source>
</evidence>
<sequence length="79" mass="8906">MTNITIYRCPHCPFTRGLARSVAATFRYRPGTRVEVLNGIEGEFQVFRNDRNVFFLSGTRLPTVREVVSHVDECACVGA</sequence>
<accession>A0A5C1AMF8</accession>
<dbReference type="KEGG" id="lrs:PX52LOC_07527"/>